<dbReference type="PANTHER" id="PTHR45138:SF9">
    <property type="entry name" value="DIGUANYLATE CYCLASE DGCM-RELATED"/>
    <property type="match status" value="1"/>
</dbReference>
<proteinExistence type="predicted"/>
<dbReference type="EMBL" id="CP073355">
    <property type="protein sequence ID" value="URA09659.1"/>
    <property type="molecule type" value="Genomic_DNA"/>
</dbReference>
<dbReference type="RefSeq" id="WP_271434796.1">
    <property type="nucleotide sequence ID" value="NZ_CP073355.1"/>
</dbReference>
<dbReference type="GO" id="GO:0052621">
    <property type="term" value="F:diguanylate cyclase activity"/>
    <property type="evidence" value="ECO:0007669"/>
    <property type="project" value="UniProtKB-EC"/>
</dbReference>
<dbReference type="InterPro" id="IPR000160">
    <property type="entry name" value="GGDEF_dom"/>
</dbReference>
<keyword evidence="5" id="KW-1185">Reference proteome</keyword>
<dbReference type="FunFam" id="3.30.70.270:FF:000001">
    <property type="entry name" value="Diguanylate cyclase domain protein"/>
    <property type="match status" value="1"/>
</dbReference>
<evidence type="ECO:0000259" key="3">
    <source>
        <dbReference type="PROSITE" id="PS50887"/>
    </source>
</evidence>
<evidence type="ECO:0000313" key="4">
    <source>
        <dbReference type="EMBL" id="URA09659.1"/>
    </source>
</evidence>
<organism evidence="4 5">
    <name type="scientific">Thermospira aquatica</name>
    <dbReference type="NCBI Taxonomy" id="2828656"/>
    <lineage>
        <taxon>Bacteria</taxon>
        <taxon>Pseudomonadati</taxon>
        <taxon>Spirochaetota</taxon>
        <taxon>Spirochaetia</taxon>
        <taxon>Brevinematales</taxon>
        <taxon>Thermospiraceae</taxon>
        <taxon>Thermospira</taxon>
    </lineage>
</organism>
<dbReference type="SUPFAM" id="SSF55073">
    <property type="entry name" value="Nucleotide cyclase"/>
    <property type="match status" value="1"/>
</dbReference>
<dbReference type="CDD" id="cd01949">
    <property type="entry name" value="GGDEF"/>
    <property type="match status" value="1"/>
</dbReference>
<keyword evidence="4" id="KW-0548">Nucleotidyltransferase</keyword>
<dbReference type="Pfam" id="PF00990">
    <property type="entry name" value="GGDEF"/>
    <property type="match status" value="1"/>
</dbReference>
<dbReference type="InterPro" id="IPR009875">
    <property type="entry name" value="PilZ_domain"/>
</dbReference>
<evidence type="ECO:0000313" key="5">
    <source>
        <dbReference type="Proteomes" id="UP001056539"/>
    </source>
</evidence>
<dbReference type="Proteomes" id="UP001056539">
    <property type="component" value="Chromosome"/>
</dbReference>
<protein>
    <recommendedName>
        <fullName evidence="1">diguanylate cyclase</fullName>
        <ecNumber evidence="1">2.7.7.65</ecNumber>
    </recommendedName>
</protein>
<dbReference type="NCBIfam" id="TIGR00254">
    <property type="entry name" value="GGDEF"/>
    <property type="match status" value="1"/>
</dbReference>
<dbReference type="PROSITE" id="PS50887">
    <property type="entry name" value="GGDEF"/>
    <property type="match status" value="1"/>
</dbReference>
<dbReference type="GO" id="GO:0035438">
    <property type="term" value="F:cyclic-di-GMP binding"/>
    <property type="evidence" value="ECO:0007669"/>
    <property type="project" value="InterPro"/>
</dbReference>
<dbReference type="InterPro" id="IPR043128">
    <property type="entry name" value="Rev_trsase/Diguanyl_cyclase"/>
</dbReference>
<evidence type="ECO:0000256" key="2">
    <source>
        <dbReference type="ARBA" id="ARBA00034247"/>
    </source>
</evidence>
<reference evidence="4" key="1">
    <citation type="submission" date="2021-04" db="EMBL/GenBank/DDBJ databases">
        <authorList>
            <person name="Postec A."/>
        </authorList>
    </citation>
    <scope>NUCLEOTIDE SEQUENCE</scope>
    <source>
        <strain evidence="4">F1F22</strain>
    </source>
</reference>
<reference evidence="4" key="2">
    <citation type="submission" date="2022-06" db="EMBL/GenBank/DDBJ databases">
        <title>Thermospira aquatica gen. nov., sp. nov.</title>
        <authorList>
            <person name="Ben Ali Gam Z."/>
            <person name="Labat M."/>
        </authorList>
    </citation>
    <scope>NUCLEOTIDE SEQUENCE</scope>
    <source>
        <strain evidence="4">F1F22</strain>
    </source>
</reference>
<dbReference type="InterPro" id="IPR029787">
    <property type="entry name" value="Nucleotide_cyclase"/>
</dbReference>
<name>A0AAX3BBM5_9SPIR</name>
<dbReference type="InterPro" id="IPR050469">
    <property type="entry name" value="Diguanylate_Cyclase"/>
</dbReference>
<dbReference type="Pfam" id="PF07238">
    <property type="entry name" value="PilZ"/>
    <property type="match status" value="1"/>
</dbReference>
<accession>A0AAX3BBM5</accession>
<dbReference type="Gene3D" id="3.30.70.270">
    <property type="match status" value="1"/>
</dbReference>
<dbReference type="SUPFAM" id="SSF141371">
    <property type="entry name" value="PilZ domain-like"/>
    <property type="match status" value="1"/>
</dbReference>
<sequence length="393" mass="46382">MNEQVQILVERILAFLEEEEKVHLPYFLSRIRELQKDTSKRESFFSSLLALFVHYNFSEEEAFNHWIHIIEHAEFLTTKLQRPVGLRLPIVDYFINYNRLISHPIIIEFHLFKQTEEMAMIDSLTGVFNRRYMELSLQKEINRSLRYNKKFSILILDLDDFKRINDTRGHLFGDEVLRRFAEFVRSHIRLEDILCRYGGEEFLILLPETDSERASYFANRIIRRLHDHPFFAEHGVRFSGGIATFPDMGGTIPDLLAQADKALYQAKFEGKNRVIVAPKDRRKHIRHPRQWEVWLSYQQENKTIHEHTFTENASLGGIRIISQHVFTLETPIHIQIKKSNSHKEPTPLEGTLVWGRKIDAEEYAYGIAFNHLSEKDIEDLSLDLPKSNLYSDM</sequence>
<dbReference type="SMART" id="SM00267">
    <property type="entry name" value="GGDEF"/>
    <property type="match status" value="1"/>
</dbReference>
<evidence type="ECO:0000256" key="1">
    <source>
        <dbReference type="ARBA" id="ARBA00012528"/>
    </source>
</evidence>
<feature type="domain" description="GGDEF" evidence="3">
    <location>
        <begin position="149"/>
        <end position="279"/>
    </location>
</feature>
<gene>
    <name evidence="4" type="ORF">KDW03_09225</name>
</gene>
<keyword evidence="4" id="KW-0808">Transferase</keyword>
<dbReference type="AlphaFoldDB" id="A0AAX3BBM5"/>
<dbReference type="PANTHER" id="PTHR45138">
    <property type="entry name" value="REGULATORY COMPONENTS OF SENSORY TRANSDUCTION SYSTEM"/>
    <property type="match status" value="1"/>
</dbReference>
<dbReference type="EC" id="2.7.7.65" evidence="1"/>
<dbReference type="KEGG" id="taqu:KDW03_09225"/>
<dbReference type="Gene3D" id="2.40.10.220">
    <property type="entry name" value="predicted glycosyltransferase like domains"/>
    <property type="match status" value="1"/>
</dbReference>
<comment type="catalytic activity">
    <reaction evidence="2">
        <text>2 GTP = 3',3'-c-di-GMP + 2 diphosphate</text>
        <dbReference type="Rhea" id="RHEA:24898"/>
        <dbReference type="ChEBI" id="CHEBI:33019"/>
        <dbReference type="ChEBI" id="CHEBI:37565"/>
        <dbReference type="ChEBI" id="CHEBI:58805"/>
        <dbReference type="EC" id="2.7.7.65"/>
    </reaction>
</comment>